<proteinExistence type="predicted"/>
<evidence type="ECO:0000256" key="2">
    <source>
        <dbReference type="SAM" id="SignalP"/>
    </source>
</evidence>
<reference evidence="3 4" key="1">
    <citation type="submission" date="2016-02" db="EMBL/GenBank/DDBJ databases">
        <title>Genome analysis of coral dinoflagellate symbionts highlights evolutionary adaptations to a symbiotic lifestyle.</title>
        <authorList>
            <person name="Aranda M."/>
            <person name="Li Y."/>
            <person name="Liew Y.J."/>
            <person name="Baumgarten S."/>
            <person name="Simakov O."/>
            <person name="Wilson M."/>
            <person name="Piel J."/>
            <person name="Ashoor H."/>
            <person name="Bougouffa S."/>
            <person name="Bajic V.B."/>
            <person name="Ryu T."/>
            <person name="Ravasi T."/>
            <person name="Bayer T."/>
            <person name="Micklem G."/>
            <person name="Kim H."/>
            <person name="Bhak J."/>
            <person name="Lajeunesse T.C."/>
            <person name="Voolstra C.R."/>
        </authorList>
    </citation>
    <scope>NUCLEOTIDE SEQUENCE [LARGE SCALE GENOMIC DNA]</scope>
    <source>
        <strain evidence="3 4">CCMP2467</strain>
    </source>
</reference>
<protein>
    <submittedName>
        <fullName evidence="3">Uncharacterized protein</fullName>
    </submittedName>
</protein>
<dbReference type="AlphaFoldDB" id="A0A1Q9E180"/>
<accession>A0A1Q9E180</accession>
<feature type="compositionally biased region" description="Basic and acidic residues" evidence="1">
    <location>
        <begin position="166"/>
        <end position="179"/>
    </location>
</feature>
<gene>
    <name evidence="3" type="ORF">AK812_SmicGene16098</name>
</gene>
<feature type="signal peptide" evidence="2">
    <location>
        <begin position="1"/>
        <end position="15"/>
    </location>
</feature>
<organism evidence="3 4">
    <name type="scientific">Symbiodinium microadriaticum</name>
    <name type="common">Dinoflagellate</name>
    <name type="synonym">Zooxanthella microadriatica</name>
    <dbReference type="NCBI Taxonomy" id="2951"/>
    <lineage>
        <taxon>Eukaryota</taxon>
        <taxon>Sar</taxon>
        <taxon>Alveolata</taxon>
        <taxon>Dinophyceae</taxon>
        <taxon>Suessiales</taxon>
        <taxon>Symbiodiniaceae</taxon>
        <taxon>Symbiodinium</taxon>
    </lineage>
</organism>
<feature type="region of interest" description="Disordered" evidence="1">
    <location>
        <begin position="158"/>
        <end position="179"/>
    </location>
</feature>
<evidence type="ECO:0000313" key="4">
    <source>
        <dbReference type="Proteomes" id="UP000186817"/>
    </source>
</evidence>
<sequence>MLRFFCFLYLTLALAGPSNKRQAKPTTDAPMMSHADAQCAYRLMEAMCPYPDEAMSRSAPHAWEVCAALGRATSLSSACVFTHMVILISLTLNALQTRYGGILGKFPNLLMLQHGAPGEGKSVALWLVFHILYYFDDTRTKLKLKEWNTNKEQHRLAVQAGEQDDKDAPPKPEHADSVHNKSTFLGMGATLEKQGARGYLGLHEGRSWLSDAADNKPGGSFEDLNQIMDHDLYKNNPASGTKFYVKNPHLVGSILLHLPELVKQSTLPDSVAGLSRFLVAHFKAVTHKILPDKSADEMRQMLTEDPDYFNDLAYDDVVKANHLKVSVLLDMHSCIH</sequence>
<name>A0A1Q9E180_SYMMI</name>
<dbReference type="OrthoDB" id="408136at2759"/>
<evidence type="ECO:0000313" key="3">
    <source>
        <dbReference type="EMBL" id="OLQ01186.1"/>
    </source>
</evidence>
<comment type="caution">
    <text evidence="3">The sequence shown here is derived from an EMBL/GenBank/DDBJ whole genome shotgun (WGS) entry which is preliminary data.</text>
</comment>
<dbReference type="Proteomes" id="UP000186817">
    <property type="component" value="Unassembled WGS sequence"/>
</dbReference>
<keyword evidence="4" id="KW-1185">Reference proteome</keyword>
<evidence type="ECO:0000256" key="1">
    <source>
        <dbReference type="SAM" id="MobiDB-lite"/>
    </source>
</evidence>
<keyword evidence="2" id="KW-0732">Signal</keyword>
<dbReference type="EMBL" id="LSRX01000302">
    <property type="protein sequence ID" value="OLQ01186.1"/>
    <property type="molecule type" value="Genomic_DNA"/>
</dbReference>
<feature type="chain" id="PRO_5012389898" evidence="2">
    <location>
        <begin position="16"/>
        <end position="336"/>
    </location>
</feature>